<dbReference type="InterPro" id="IPR039420">
    <property type="entry name" value="WalR-like"/>
</dbReference>
<evidence type="ECO:0000259" key="9">
    <source>
        <dbReference type="PROSITE" id="PS51755"/>
    </source>
</evidence>
<organism evidence="10 11">
    <name type="scientific">Pedobacter polaris</name>
    <dbReference type="NCBI Taxonomy" id="2571273"/>
    <lineage>
        <taxon>Bacteria</taxon>
        <taxon>Pseudomonadati</taxon>
        <taxon>Bacteroidota</taxon>
        <taxon>Sphingobacteriia</taxon>
        <taxon>Sphingobacteriales</taxon>
        <taxon>Sphingobacteriaceae</taxon>
        <taxon>Pedobacter</taxon>
    </lineage>
</organism>
<dbReference type="RefSeq" id="WP_136839834.1">
    <property type="nucleotide sequence ID" value="NZ_SWBR01000002.1"/>
</dbReference>
<sequence length="228" mass="26688">MTESNNLLLVEDEPFLAKVVEDSLKHKGYRVTYAGDGKKGYNLFLNGNFDLIILDVMLPYTDGFTLARQIRMKNQHIPILFLTAKTETDDLINGYKSGGNDYLKKPFSLEELFLRIDELLKRSMRQVELNVAEIAIGKYLFNYHKQELCWNNEIIKLSNRESELLFLLYKNKNGLTDRKMVLMTLWGDDSFFNTRTMDVFITRLRKHLKQDLQIEILNVRGMGYKLIC</sequence>
<reference evidence="10 11" key="1">
    <citation type="submission" date="2019-04" db="EMBL/GenBank/DDBJ databases">
        <title>Pedobacter sp. RP-3-22 sp. nov., isolated from Arctic soil.</title>
        <authorList>
            <person name="Dahal R.H."/>
            <person name="Kim D.-U."/>
        </authorList>
    </citation>
    <scope>NUCLEOTIDE SEQUENCE [LARGE SCALE GENOMIC DNA]</scope>
    <source>
        <strain evidence="10 11">RP-3-22</strain>
    </source>
</reference>
<evidence type="ECO:0000256" key="2">
    <source>
        <dbReference type="ARBA" id="ARBA00023012"/>
    </source>
</evidence>
<dbReference type="GO" id="GO:0000976">
    <property type="term" value="F:transcription cis-regulatory region binding"/>
    <property type="evidence" value="ECO:0007669"/>
    <property type="project" value="TreeGrafter"/>
</dbReference>
<dbReference type="Gene3D" id="1.10.10.10">
    <property type="entry name" value="Winged helix-like DNA-binding domain superfamily/Winged helix DNA-binding domain"/>
    <property type="match status" value="1"/>
</dbReference>
<keyword evidence="11" id="KW-1185">Reference proteome</keyword>
<dbReference type="SMART" id="SM00448">
    <property type="entry name" value="REC"/>
    <property type="match status" value="1"/>
</dbReference>
<dbReference type="FunFam" id="3.40.50.2300:FF:000001">
    <property type="entry name" value="DNA-binding response regulator PhoB"/>
    <property type="match status" value="1"/>
</dbReference>
<keyword evidence="1 6" id="KW-0597">Phosphoprotein</keyword>
<dbReference type="SMART" id="SM00862">
    <property type="entry name" value="Trans_reg_C"/>
    <property type="match status" value="1"/>
</dbReference>
<dbReference type="SUPFAM" id="SSF52172">
    <property type="entry name" value="CheY-like"/>
    <property type="match status" value="1"/>
</dbReference>
<dbReference type="InterPro" id="IPR036388">
    <property type="entry name" value="WH-like_DNA-bd_sf"/>
</dbReference>
<keyword evidence="5" id="KW-0804">Transcription</keyword>
<evidence type="ECO:0000259" key="8">
    <source>
        <dbReference type="PROSITE" id="PS50110"/>
    </source>
</evidence>
<feature type="domain" description="Response regulatory" evidence="8">
    <location>
        <begin position="6"/>
        <end position="120"/>
    </location>
</feature>
<evidence type="ECO:0000256" key="3">
    <source>
        <dbReference type="ARBA" id="ARBA00023015"/>
    </source>
</evidence>
<dbReference type="PANTHER" id="PTHR48111">
    <property type="entry name" value="REGULATOR OF RPOS"/>
    <property type="match status" value="1"/>
</dbReference>
<name>A0A4U1CQ65_9SPHI</name>
<keyword evidence="4 7" id="KW-0238">DNA-binding</keyword>
<dbReference type="InterPro" id="IPR001789">
    <property type="entry name" value="Sig_transdc_resp-reg_receiver"/>
</dbReference>
<accession>A0A4U1CQ65</accession>
<feature type="domain" description="OmpR/PhoB-type" evidence="9">
    <location>
        <begin position="131"/>
        <end position="228"/>
    </location>
</feature>
<keyword evidence="3" id="KW-0805">Transcription regulation</keyword>
<feature type="modified residue" description="4-aspartylphosphate" evidence="6">
    <location>
        <position position="55"/>
    </location>
</feature>
<dbReference type="CDD" id="cd00383">
    <property type="entry name" value="trans_reg_C"/>
    <property type="match status" value="1"/>
</dbReference>
<evidence type="ECO:0000256" key="1">
    <source>
        <dbReference type="ARBA" id="ARBA00022553"/>
    </source>
</evidence>
<protein>
    <submittedName>
        <fullName evidence="10">Response regulator transcription factor</fullName>
    </submittedName>
</protein>
<dbReference type="Proteomes" id="UP000309488">
    <property type="component" value="Unassembled WGS sequence"/>
</dbReference>
<dbReference type="InterPro" id="IPR001867">
    <property type="entry name" value="OmpR/PhoB-type_DNA-bd"/>
</dbReference>
<dbReference type="OrthoDB" id="9790442at2"/>
<dbReference type="GO" id="GO:0005829">
    <property type="term" value="C:cytosol"/>
    <property type="evidence" value="ECO:0007669"/>
    <property type="project" value="TreeGrafter"/>
</dbReference>
<evidence type="ECO:0000256" key="4">
    <source>
        <dbReference type="ARBA" id="ARBA00023125"/>
    </source>
</evidence>
<dbReference type="CDD" id="cd17574">
    <property type="entry name" value="REC_OmpR"/>
    <property type="match status" value="1"/>
</dbReference>
<gene>
    <name evidence="10" type="ORF">FA048_08450</name>
</gene>
<dbReference type="Pfam" id="PF00072">
    <property type="entry name" value="Response_reg"/>
    <property type="match status" value="1"/>
</dbReference>
<proteinExistence type="predicted"/>
<dbReference type="PANTHER" id="PTHR48111:SF40">
    <property type="entry name" value="PHOSPHATE REGULON TRANSCRIPTIONAL REGULATORY PROTEIN PHOB"/>
    <property type="match status" value="1"/>
</dbReference>
<evidence type="ECO:0000256" key="5">
    <source>
        <dbReference type="ARBA" id="ARBA00023163"/>
    </source>
</evidence>
<evidence type="ECO:0000313" key="10">
    <source>
        <dbReference type="EMBL" id="TKC10217.1"/>
    </source>
</evidence>
<dbReference type="Gene3D" id="3.40.50.2300">
    <property type="match status" value="1"/>
</dbReference>
<feature type="DNA-binding region" description="OmpR/PhoB-type" evidence="7">
    <location>
        <begin position="131"/>
        <end position="228"/>
    </location>
</feature>
<dbReference type="EMBL" id="SWBR01000002">
    <property type="protein sequence ID" value="TKC10217.1"/>
    <property type="molecule type" value="Genomic_DNA"/>
</dbReference>
<dbReference type="GO" id="GO:0006355">
    <property type="term" value="P:regulation of DNA-templated transcription"/>
    <property type="evidence" value="ECO:0007669"/>
    <property type="project" value="InterPro"/>
</dbReference>
<dbReference type="PROSITE" id="PS51755">
    <property type="entry name" value="OMPR_PHOB"/>
    <property type="match status" value="1"/>
</dbReference>
<evidence type="ECO:0000256" key="7">
    <source>
        <dbReference type="PROSITE-ProRule" id="PRU01091"/>
    </source>
</evidence>
<dbReference type="GO" id="GO:0032993">
    <property type="term" value="C:protein-DNA complex"/>
    <property type="evidence" value="ECO:0007669"/>
    <property type="project" value="TreeGrafter"/>
</dbReference>
<keyword evidence="2" id="KW-0902">Two-component regulatory system</keyword>
<dbReference type="GO" id="GO:0000156">
    <property type="term" value="F:phosphorelay response regulator activity"/>
    <property type="evidence" value="ECO:0007669"/>
    <property type="project" value="TreeGrafter"/>
</dbReference>
<evidence type="ECO:0000313" key="11">
    <source>
        <dbReference type="Proteomes" id="UP000309488"/>
    </source>
</evidence>
<dbReference type="Pfam" id="PF00486">
    <property type="entry name" value="Trans_reg_C"/>
    <property type="match status" value="1"/>
</dbReference>
<dbReference type="AlphaFoldDB" id="A0A4U1CQ65"/>
<dbReference type="InterPro" id="IPR011006">
    <property type="entry name" value="CheY-like_superfamily"/>
</dbReference>
<evidence type="ECO:0000256" key="6">
    <source>
        <dbReference type="PROSITE-ProRule" id="PRU00169"/>
    </source>
</evidence>
<dbReference type="PROSITE" id="PS50110">
    <property type="entry name" value="RESPONSE_REGULATORY"/>
    <property type="match status" value="1"/>
</dbReference>
<comment type="caution">
    <text evidence="10">The sequence shown here is derived from an EMBL/GenBank/DDBJ whole genome shotgun (WGS) entry which is preliminary data.</text>
</comment>